<protein>
    <recommendedName>
        <fullName evidence="1">HTH cro/C1-type domain-containing protein</fullName>
    </recommendedName>
</protein>
<evidence type="ECO:0000259" key="1">
    <source>
        <dbReference type="PROSITE" id="PS50943"/>
    </source>
</evidence>
<proteinExistence type="predicted"/>
<dbReference type="RefSeq" id="WP_344481421.1">
    <property type="nucleotide sequence ID" value="NZ_BAAAQF010000002.1"/>
</dbReference>
<gene>
    <name evidence="2" type="ORF">GCM10009830_05530</name>
</gene>
<name>A0ABN2G191_9ACTN</name>
<accession>A0ABN2G191</accession>
<dbReference type="Gene3D" id="1.25.40.10">
    <property type="entry name" value="Tetratricopeptide repeat domain"/>
    <property type="match status" value="1"/>
</dbReference>
<sequence length="356" mass="37585">MTADVNRLIFGRVVRSLRERAERGRIEFAEACHTSPSHLRNIENGHKSPSPALLEDLERELDTQGLLADLATCGENSMRRRIVLQSLALLGAAIPEAASSEGTIGTAQVDVVRSMTATLRGIDSLHGGTHASHSITAYLHNVALPMLDQPHTSKLKTDLFSSVAELALLAGWSAFDAGVQSSARACFAQALKLAGEANNPELACETTIAISNQAAILGDGPRAVTAAQAALDAAESISSPALKGEARMALAHGEAVNGNTATVARLITQASRDMDRADRPDGPAWISHVGNAWFEGRIAQCLHLTGDRTNAAAAAEQTAANARPLPRGNVLNLGHMPWSCSRPTAPKKQPYTLAKP</sequence>
<dbReference type="Proteomes" id="UP001499851">
    <property type="component" value="Unassembled WGS sequence"/>
</dbReference>
<dbReference type="InterPro" id="IPR011990">
    <property type="entry name" value="TPR-like_helical_dom_sf"/>
</dbReference>
<dbReference type="InterPro" id="IPR001387">
    <property type="entry name" value="Cro/C1-type_HTH"/>
</dbReference>
<feature type="domain" description="HTH cro/C1-type" evidence="1">
    <location>
        <begin position="14"/>
        <end position="70"/>
    </location>
</feature>
<evidence type="ECO:0000313" key="2">
    <source>
        <dbReference type="EMBL" id="GAA1663069.1"/>
    </source>
</evidence>
<dbReference type="SUPFAM" id="SSF48452">
    <property type="entry name" value="TPR-like"/>
    <property type="match status" value="1"/>
</dbReference>
<evidence type="ECO:0000313" key="3">
    <source>
        <dbReference type="Proteomes" id="UP001499851"/>
    </source>
</evidence>
<comment type="caution">
    <text evidence="2">The sequence shown here is derived from an EMBL/GenBank/DDBJ whole genome shotgun (WGS) entry which is preliminary data.</text>
</comment>
<dbReference type="InterPro" id="IPR010982">
    <property type="entry name" value="Lambda_DNA-bd_dom_sf"/>
</dbReference>
<dbReference type="Gene3D" id="1.10.260.40">
    <property type="entry name" value="lambda repressor-like DNA-binding domains"/>
    <property type="match status" value="1"/>
</dbReference>
<dbReference type="SMART" id="SM00530">
    <property type="entry name" value="HTH_XRE"/>
    <property type="match status" value="1"/>
</dbReference>
<organism evidence="2 3">
    <name type="scientific">Glycomyces endophyticus</name>
    <dbReference type="NCBI Taxonomy" id="480996"/>
    <lineage>
        <taxon>Bacteria</taxon>
        <taxon>Bacillati</taxon>
        <taxon>Actinomycetota</taxon>
        <taxon>Actinomycetes</taxon>
        <taxon>Glycomycetales</taxon>
        <taxon>Glycomycetaceae</taxon>
        <taxon>Glycomyces</taxon>
    </lineage>
</organism>
<dbReference type="PROSITE" id="PS50943">
    <property type="entry name" value="HTH_CROC1"/>
    <property type="match status" value="1"/>
</dbReference>
<dbReference type="EMBL" id="BAAAQF010000002">
    <property type="protein sequence ID" value="GAA1663069.1"/>
    <property type="molecule type" value="Genomic_DNA"/>
</dbReference>
<keyword evidence="3" id="KW-1185">Reference proteome</keyword>
<reference evidence="2 3" key="1">
    <citation type="journal article" date="2019" name="Int. J. Syst. Evol. Microbiol.">
        <title>The Global Catalogue of Microorganisms (GCM) 10K type strain sequencing project: providing services to taxonomists for standard genome sequencing and annotation.</title>
        <authorList>
            <consortium name="The Broad Institute Genomics Platform"/>
            <consortium name="The Broad Institute Genome Sequencing Center for Infectious Disease"/>
            <person name="Wu L."/>
            <person name="Ma J."/>
        </authorList>
    </citation>
    <scope>NUCLEOTIDE SEQUENCE [LARGE SCALE GENOMIC DNA]</scope>
    <source>
        <strain evidence="2 3">JCM 16001</strain>
    </source>
</reference>
<dbReference type="SUPFAM" id="SSF47413">
    <property type="entry name" value="lambda repressor-like DNA-binding domains"/>
    <property type="match status" value="1"/>
</dbReference>
<dbReference type="CDD" id="cd00093">
    <property type="entry name" value="HTH_XRE"/>
    <property type="match status" value="1"/>
</dbReference>
<dbReference type="Pfam" id="PF13560">
    <property type="entry name" value="HTH_31"/>
    <property type="match status" value="1"/>
</dbReference>